<sequence>MTHSSTRAKTAGRLVGFAVEMPPLAYVALTGRAPGWVRAWLVACLAVWLVSVIVTAAVHEAQQSS</sequence>
<evidence type="ECO:0000313" key="3">
    <source>
        <dbReference type="Proteomes" id="UP001163064"/>
    </source>
</evidence>
<keyword evidence="1" id="KW-0812">Transmembrane</keyword>
<comment type="caution">
    <text evidence="2">The sequence shown here is derived from an EMBL/GenBank/DDBJ whole genome shotgun (WGS) entry which is preliminary data.</text>
</comment>
<protein>
    <submittedName>
        <fullName evidence="2">Uncharacterized protein</fullName>
    </submittedName>
</protein>
<feature type="transmembrane region" description="Helical" evidence="1">
    <location>
        <begin position="35"/>
        <end position="58"/>
    </location>
</feature>
<evidence type="ECO:0000256" key="1">
    <source>
        <dbReference type="SAM" id="Phobius"/>
    </source>
</evidence>
<name>A0ABT3TRF3_9ACTN</name>
<reference evidence="2" key="1">
    <citation type="submission" date="2022-10" db="EMBL/GenBank/DDBJ databases">
        <title>Streptomyces beihaiensis sp. nov., a chitin degrading actinobacterium, isolated from shrimp pond soil.</title>
        <authorList>
            <person name="Xie J."/>
            <person name="Shen N."/>
        </authorList>
    </citation>
    <scope>NUCLEOTIDE SEQUENCE</scope>
    <source>
        <strain evidence="2">GXMU-J5</strain>
    </source>
</reference>
<evidence type="ECO:0000313" key="2">
    <source>
        <dbReference type="EMBL" id="MCX3059601.1"/>
    </source>
</evidence>
<keyword evidence="3" id="KW-1185">Reference proteome</keyword>
<dbReference type="EMBL" id="JAPHNL010000057">
    <property type="protein sequence ID" value="MCX3059601.1"/>
    <property type="molecule type" value="Genomic_DNA"/>
</dbReference>
<accession>A0ABT3TRF3</accession>
<keyword evidence="1" id="KW-1133">Transmembrane helix</keyword>
<keyword evidence="1" id="KW-0472">Membrane</keyword>
<proteinExistence type="predicted"/>
<organism evidence="2 3">
    <name type="scientific">Streptomyces beihaiensis</name>
    <dbReference type="NCBI Taxonomy" id="2984495"/>
    <lineage>
        <taxon>Bacteria</taxon>
        <taxon>Bacillati</taxon>
        <taxon>Actinomycetota</taxon>
        <taxon>Actinomycetes</taxon>
        <taxon>Kitasatosporales</taxon>
        <taxon>Streptomycetaceae</taxon>
        <taxon>Streptomyces</taxon>
    </lineage>
</organism>
<gene>
    <name evidence="2" type="ORF">OFY01_07430</name>
</gene>
<dbReference type="Proteomes" id="UP001163064">
    <property type="component" value="Unassembled WGS sequence"/>
</dbReference>
<dbReference type="RefSeq" id="WP_266597537.1">
    <property type="nucleotide sequence ID" value="NZ_JAPHNL010000057.1"/>
</dbReference>